<protein>
    <submittedName>
        <fullName evidence="2">GNAT family N-acetyltransferase</fullName>
    </submittedName>
</protein>
<dbReference type="Proteomes" id="UP000477543">
    <property type="component" value="Unassembled WGS sequence"/>
</dbReference>
<accession>A0A6L9G693</accession>
<dbReference type="SUPFAM" id="SSF55729">
    <property type="entry name" value="Acyl-CoA N-acyltransferases (Nat)"/>
    <property type="match status" value="1"/>
</dbReference>
<name>A0A6L9G693_9MICC</name>
<comment type="caution">
    <text evidence="2">The sequence shown here is derived from an EMBL/GenBank/DDBJ whole genome shotgun (WGS) entry which is preliminary data.</text>
</comment>
<dbReference type="InterPro" id="IPR016181">
    <property type="entry name" value="Acyl_CoA_acyltransferase"/>
</dbReference>
<dbReference type="PROSITE" id="PS51186">
    <property type="entry name" value="GNAT"/>
    <property type="match status" value="1"/>
</dbReference>
<sequence>MSRITSKNPGTGSPVVIRDATEQDLSRMASDMIRYLPDGLFPHLGNHFVRRWMKTFLTERFGIALVAVSDDEQPIGFLIGSTNQVRHIADVLANQKWGLLLSGLAALSIRPRVLLHFLGTRARPYARRLLGRTASPVSSDRVIPSPAVITSLVVLPDRRGEGIGVFLMDAFLKRATADHARLAELATAAGANGAGKFYEKHGWTCVEQRFSKDGMATSIYHRYLQ</sequence>
<gene>
    <name evidence="2" type="ORF">GT020_10625</name>
</gene>
<organism evidence="2 3">
    <name type="scientific">Glutamicibacter soli</name>
    <dbReference type="NCBI Taxonomy" id="453836"/>
    <lineage>
        <taxon>Bacteria</taxon>
        <taxon>Bacillati</taxon>
        <taxon>Actinomycetota</taxon>
        <taxon>Actinomycetes</taxon>
        <taxon>Micrococcales</taxon>
        <taxon>Micrococcaceae</taxon>
        <taxon>Glutamicibacter</taxon>
    </lineage>
</organism>
<reference evidence="2 3" key="1">
    <citation type="submission" date="2020-01" db="EMBL/GenBank/DDBJ databases">
        <title>Glutamicibacter soli M275.</title>
        <authorList>
            <person name="Meng X."/>
        </authorList>
    </citation>
    <scope>NUCLEOTIDE SEQUENCE [LARGE SCALE GENOMIC DNA]</scope>
    <source>
        <strain evidence="2 3">M275</strain>
    </source>
</reference>
<dbReference type="Gene3D" id="3.40.630.30">
    <property type="match status" value="1"/>
</dbReference>
<proteinExistence type="predicted"/>
<dbReference type="GO" id="GO:0016747">
    <property type="term" value="F:acyltransferase activity, transferring groups other than amino-acyl groups"/>
    <property type="evidence" value="ECO:0007669"/>
    <property type="project" value="InterPro"/>
</dbReference>
<dbReference type="RefSeq" id="WP_047118363.1">
    <property type="nucleotide sequence ID" value="NZ_CM125969.1"/>
</dbReference>
<dbReference type="AlphaFoldDB" id="A0A6L9G693"/>
<evidence type="ECO:0000259" key="1">
    <source>
        <dbReference type="PROSITE" id="PS51186"/>
    </source>
</evidence>
<dbReference type="GeneID" id="303303454"/>
<dbReference type="CDD" id="cd04301">
    <property type="entry name" value="NAT_SF"/>
    <property type="match status" value="1"/>
</dbReference>
<evidence type="ECO:0000313" key="2">
    <source>
        <dbReference type="EMBL" id="NAZ16513.1"/>
    </source>
</evidence>
<feature type="domain" description="N-acetyltransferase" evidence="1">
    <location>
        <begin position="15"/>
        <end position="225"/>
    </location>
</feature>
<dbReference type="Pfam" id="PF13673">
    <property type="entry name" value="Acetyltransf_10"/>
    <property type="match status" value="1"/>
</dbReference>
<dbReference type="EMBL" id="WYDN01000008">
    <property type="protein sequence ID" value="NAZ16513.1"/>
    <property type="molecule type" value="Genomic_DNA"/>
</dbReference>
<keyword evidence="2" id="KW-0808">Transferase</keyword>
<dbReference type="InterPro" id="IPR000182">
    <property type="entry name" value="GNAT_dom"/>
</dbReference>
<evidence type="ECO:0000313" key="3">
    <source>
        <dbReference type="Proteomes" id="UP000477543"/>
    </source>
</evidence>